<organism evidence="1 2">
    <name type="scientific">Dyella choica</name>
    <dbReference type="NCBI Taxonomy" id="1927959"/>
    <lineage>
        <taxon>Bacteria</taxon>
        <taxon>Pseudomonadati</taxon>
        <taxon>Pseudomonadota</taxon>
        <taxon>Gammaproteobacteria</taxon>
        <taxon>Lysobacterales</taxon>
        <taxon>Rhodanobacteraceae</taxon>
        <taxon>Dyella</taxon>
    </lineage>
</organism>
<keyword evidence="2" id="KW-1185">Reference proteome</keyword>
<dbReference type="EMBL" id="RYYV01000012">
    <property type="protein sequence ID" value="RUL73156.1"/>
    <property type="molecule type" value="Genomic_DNA"/>
</dbReference>
<dbReference type="OrthoDB" id="7041659at2"/>
<dbReference type="InterPro" id="IPR023203">
    <property type="entry name" value="TTHA0068_sf"/>
</dbReference>
<evidence type="ECO:0000313" key="1">
    <source>
        <dbReference type="EMBL" id="RUL73156.1"/>
    </source>
</evidence>
<reference evidence="1 2" key="1">
    <citation type="submission" date="2018-12" db="EMBL/GenBank/DDBJ databases">
        <title>Dyella dinghuensis sp. nov. DHOA06 and Dyella choica sp. nov. 4M-K27, isolated from forest soil.</title>
        <authorList>
            <person name="Qiu L.-H."/>
            <person name="Gao Z.-H."/>
        </authorList>
    </citation>
    <scope>NUCLEOTIDE SEQUENCE [LARGE SCALE GENOMIC DNA]</scope>
    <source>
        <strain evidence="1 2">4M-K27</strain>
    </source>
</reference>
<gene>
    <name evidence="1" type="ORF">EKH80_16010</name>
</gene>
<proteinExistence type="predicted"/>
<dbReference type="AlphaFoldDB" id="A0A432M3F8"/>
<protein>
    <submittedName>
        <fullName evidence="1">Uncharacterized protein</fullName>
    </submittedName>
</protein>
<evidence type="ECO:0000313" key="2">
    <source>
        <dbReference type="Proteomes" id="UP000274358"/>
    </source>
</evidence>
<dbReference type="Proteomes" id="UP000274358">
    <property type="component" value="Unassembled WGS sequence"/>
</dbReference>
<sequence>MPNKPLTEEQKVRLAVLEPRLRACVRTADLRLAKEVAAEIQLLLRPSGHETRLLKAKNWLYETALEANSLEFAKMGFLGTIKKSSTKTRLHLEAVALLAVCHLREGNLEGARPLIENAIRYINNIKSDARRRQFHKRLLGRLEEEGILAGLIDKTKPPLSIDKVSEETLRLVRIETAEEILTELAKSLPPKSLNLLGEIRDVYVLGLPAPERKFLPPPVVEEKEELGKRASMALKRVAWRALCSPNSEIYKAWSDGLSVVYDKKYITAAIVTAFQSISICITMLAASAAALAIKLGAQTFCEIFAPASVMIDAAED</sequence>
<dbReference type="SUPFAM" id="SSF140663">
    <property type="entry name" value="TTHA0068-like"/>
    <property type="match status" value="1"/>
</dbReference>
<accession>A0A432M3F8</accession>
<dbReference type="RefSeq" id="WP_126685775.1">
    <property type="nucleotide sequence ID" value="NZ_RYYV01000012.1"/>
</dbReference>
<name>A0A432M3F8_9GAMM</name>
<comment type="caution">
    <text evidence="1">The sequence shown here is derived from an EMBL/GenBank/DDBJ whole genome shotgun (WGS) entry which is preliminary data.</text>
</comment>